<evidence type="ECO:0000313" key="3">
    <source>
        <dbReference type="Proteomes" id="UP001608902"/>
    </source>
</evidence>
<dbReference type="EMBL" id="JBGFUD010005502">
    <property type="protein sequence ID" value="MFH4980403.1"/>
    <property type="molecule type" value="Genomic_DNA"/>
</dbReference>
<evidence type="ECO:0000313" key="2">
    <source>
        <dbReference type="EMBL" id="MFH4980403.1"/>
    </source>
</evidence>
<proteinExistence type="predicted"/>
<sequence>MKWVERQIMLEIHKLPKHDAENAVRRRAGSARKRQSVLMNELKQQRSQHTTGKETHSRSGKVKSCYSCAYGYEKILEKMRWNNTITMAITIMDLTSNQQPAAVMDLM</sequence>
<gene>
    <name evidence="2" type="ORF">AB6A40_007112</name>
</gene>
<dbReference type="Proteomes" id="UP001608902">
    <property type="component" value="Unassembled WGS sequence"/>
</dbReference>
<organism evidence="2 3">
    <name type="scientific">Gnathostoma spinigerum</name>
    <dbReference type="NCBI Taxonomy" id="75299"/>
    <lineage>
        <taxon>Eukaryota</taxon>
        <taxon>Metazoa</taxon>
        <taxon>Ecdysozoa</taxon>
        <taxon>Nematoda</taxon>
        <taxon>Chromadorea</taxon>
        <taxon>Rhabditida</taxon>
        <taxon>Spirurina</taxon>
        <taxon>Gnathostomatomorpha</taxon>
        <taxon>Gnathostomatoidea</taxon>
        <taxon>Gnathostomatidae</taxon>
        <taxon>Gnathostoma</taxon>
    </lineage>
</organism>
<reference evidence="2 3" key="1">
    <citation type="submission" date="2024-08" db="EMBL/GenBank/DDBJ databases">
        <title>Gnathostoma spinigerum genome.</title>
        <authorList>
            <person name="Gonzalez-Bertolin B."/>
            <person name="Monzon S."/>
            <person name="Zaballos A."/>
            <person name="Jimenez P."/>
            <person name="Dekumyoy P."/>
            <person name="Varona S."/>
            <person name="Cuesta I."/>
            <person name="Sumanam S."/>
            <person name="Adisakwattana P."/>
            <person name="Gasser R.B."/>
            <person name="Hernandez-Gonzalez A."/>
            <person name="Young N.D."/>
            <person name="Perteguer M.J."/>
        </authorList>
    </citation>
    <scope>NUCLEOTIDE SEQUENCE [LARGE SCALE GENOMIC DNA]</scope>
    <source>
        <strain evidence="2">AL3</strain>
        <tissue evidence="2">Liver</tissue>
    </source>
</reference>
<protein>
    <submittedName>
        <fullName evidence="2">Uncharacterized protein</fullName>
    </submittedName>
</protein>
<comment type="caution">
    <text evidence="2">The sequence shown here is derived from an EMBL/GenBank/DDBJ whole genome shotgun (WGS) entry which is preliminary data.</text>
</comment>
<accession>A0ABD6EKJ7</accession>
<dbReference type="AlphaFoldDB" id="A0ABD6EKJ7"/>
<evidence type="ECO:0000256" key="1">
    <source>
        <dbReference type="SAM" id="MobiDB-lite"/>
    </source>
</evidence>
<name>A0ABD6EKJ7_9BILA</name>
<feature type="region of interest" description="Disordered" evidence="1">
    <location>
        <begin position="40"/>
        <end position="60"/>
    </location>
</feature>
<keyword evidence="3" id="KW-1185">Reference proteome</keyword>